<feature type="compositionally biased region" description="Polar residues" evidence="12">
    <location>
        <begin position="175"/>
        <end position="189"/>
    </location>
</feature>
<dbReference type="FunFam" id="3.40.50.300:FF:000019">
    <property type="entry name" value="Translation initiation factor IF-2"/>
    <property type="match status" value="1"/>
</dbReference>
<dbReference type="PROSITE" id="PS51722">
    <property type="entry name" value="G_TR_2"/>
    <property type="match status" value="1"/>
</dbReference>
<dbReference type="InterPro" id="IPR013575">
    <property type="entry name" value="IF2_assoc_dom_bac"/>
</dbReference>
<name>H6SRN9_PARPM</name>
<dbReference type="NCBIfam" id="TIGR00487">
    <property type="entry name" value="IF-2"/>
    <property type="match status" value="1"/>
</dbReference>
<dbReference type="PANTHER" id="PTHR43381:SF5">
    <property type="entry name" value="TR-TYPE G DOMAIN-CONTAINING PROTEIN"/>
    <property type="match status" value="1"/>
</dbReference>
<dbReference type="GO" id="GO:0003924">
    <property type="term" value="F:GTPase activity"/>
    <property type="evidence" value="ECO:0007669"/>
    <property type="project" value="UniProtKB-UniRule"/>
</dbReference>
<dbReference type="InterPro" id="IPR015760">
    <property type="entry name" value="TIF_IF2"/>
</dbReference>
<dbReference type="Gene3D" id="2.40.30.10">
    <property type="entry name" value="Translation factors"/>
    <property type="match status" value="2"/>
</dbReference>
<proteinExistence type="inferred from homology"/>
<dbReference type="NCBIfam" id="TIGR00231">
    <property type="entry name" value="small_GTP"/>
    <property type="match status" value="1"/>
</dbReference>
<dbReference type="SUPFAM" id="SSF50447">
    <property type="entry name" value="Translation proteins"/>
    <property type="match status" value="2"/>
</dbReference>
<dbReference type="GO" id="GO:0005829">
    <property type="term" value="C:cytosol"/>
    <property type="evidence" value="ECO:0007669"/>
    <property type="project" value="TreeGrafter"/>
</dbReference>
<dbReference type="InterPro" id="IPR004161">
    <property type="entry name" value="EFTu-like_2"/>
</dbReference>
<evidence type="ECO:0000256" key="8">
    <source>
        <dbReference type="ARBA" id="ARBA00023134"/>
    </source>
</evidence>
<feature type="transmembrane region" description="Helical" evidence="13">
    <location>
        <begin position="24"/>
        <end position="46"/>
    </location>
</feature>
<evidence type="ECO:0000259" key="14">
    <source>
        <dbReference type="PROSITE" id="PS51722"/>
    </source>
</evidence>
<keyword evidence="8 9" id="KW-0342">GTP-binding</keyword>
<dbReference type="InterPro" id="IPR005225">
    <property type="entry name" value="Small_GTP-bd"/>
</dbReference>
<dbReference type="Pfam" id="PF08364">
    <property type="entry name" value="IF2_assoc"/>
    <property type="match status" value="1"/>
</dbReference>
<evidence type="ECO:0000256" key="9">
    <source>
        <dbReference type="HAMAP-Rule" id="MF_00100"/>
    </source>
</evidence>
<dbReference type="InterPro" id="IPR044145">
    <property type="entry name" value="IF2_II"/>
</dbReference>
<feature type="region of interest" description="Disordered" evidence="12">
    <location>
        <begin position="137"/>
        <end position="192"/>
    </location>
</feature>
<feature type="compositionally biased region" description="Basic and acidic residues" evidence="12">
    <location>
        <begin position="414"/>
        <end position="425"/>
    </location>
</feature>
<dbReference type="InterPro" id="IPR000795">
    <property type="entry name" value="T_Tr_GTP-bd_dom"/>
</dbReference>
<keyword evidence="6 9" id="KW-0547">Nucleotide-binding</keyword>
<dbReference type="EMBL" id="HE663493">
    <property type="protein sequence ID" value="CCG07568.1"/>
    <property type="molecule type" value="Genomic_DNA"/>
</dbReference>
<reference evidence="15 16" key="1">
    <citation type="submission" date="2012-02" db="EMBL/GenBank/DDBJ databases">
        <title>Shotgun genome sequence of Phaeospirillum photometricum DSM 122.</title>
        <authorList>
            <person name="Duquesne K."/>
            <person name="Sturgis J."/>
        </authorList>
    </citation>
    <scope>NUCLEOTIDE SEQUENCE [LARGE SCALE GENOMIC DNA]</scope>
    <source>
        <strain evidence="16">DSM122</strain>
    </source>
</reference>
<evidence type="ECO:0000256" key="3">
    <source>
        <dbReference type="ARBA" id="ARBA00020675"/>
    </source>
</evidence>
<dbReference type="FunFam" id="2.40.30.10:FF:000007">
    <property type="entry name" value="Translation initiation factor IF-2"/>
    <property type="match status" value="1"/>
</dbReference>
<dbReference type="PATRIC" id="fig|1150469.3.peg.1079"/>
<evidence type="ECO:0000256" key="1">
    <source>
        <dbReference type="ARBA" id="ARBA00004496"/>
    </source>
</evidence>
<dbReference type="HOGENOM" id="CLU_006301_10_1_5"/>
<organism evidence="15 16">
    <name type="scientific">Pararhodospirillum photometricum DSM 122</name>
    <dbReference type="NCBI Taxonomy" id="1150469"/>
    <lineage>
        <taxon>Bacteria</taxon>
        <taxon>Pseudomonadati</taxon>
        <taxon>Pseudomonadota</taxon>
        <taxon>Alphaproteobacteria</taxon>
        <taxon>Rhodospirillales</taxon>
        <taxon>Rhodospirillaceae</taxon>
        <taxon>Pararhodospirillum</taxon>
    </lineage>
</organism>
<feature type="compositionally biased region" description="Basic and acidic residues" evidence="12">
    <location>
        <begin position="80"/>
        <end position="89"/>
    </location>
</feature>
<dbReference type="eggNOG" id="COG0532">
    <property type="taxonomic scope" value="Bacteria"/>
</dbReference>
<dbReference type="GO" id="GO:0003743">
    <property type="term" value="F:translation initiation factor activity"/>
    <property type="evidence" value="ECO:0007669"/>
    <property type="project" value="UniProtKB-UniRule"/>
</dbReference>
<dbReference type="Pfam" id="PF04760">
    <property type="entry name" value="IF2_N"/>
    <property type="match status" value="1"/>
</dbReference>
<dbReference type="Pfam" id="PF00009">
    <property type="entry name" value="GTP_EFTU"/>
    <property type="match status" value="1"/>
</dbReference>
<evidence type="ECO:0000256" key="13">
    <source>
        <dbReference type="SAM" id="Phobius"/>
    </source>
</evidence>
<dbReference type="KEGG" id="rpm:RSPPHO_00942"/>
<evidence type="ECO:0000256" key="11">
    <source>
        <dbReference type="RuleBase" id="RU000645"/>
    </source>
</evidence>
<accession>H6SRN9</accession>
<dbReference type="FunFam" id="3.40.50.10050:FF:000001">
    <property type="entry name" value="Translation initiation factor IF-2"/>
    <property type="match status" value="1"/>
</dbReference>
<dbReference type="InterPro" id="IPR000178">
    <property type="entry name" value="TF_IF2_bacterial-like"/>
</dbReference>
<keyword evidence="13" id="KW-0812">Transmembrane</keyword>
<dbReference type="SUPFAM" id="SSF52156">
    <property type="entry name" value="Initiation factor IF2/eIF5b, domain 3"/>
    <property type="match status" value="1"/>
</dbReference>
<dbReference type="Gene3D" id="3.40.50.10050">
    <property type="entry name" value="Translation initiation factor IF- 2, domain 3"/>
    <property type="match status" value="1"/>
</dbReference>
<keyword evidence="7 9" id="KW-0648">Protein biosynthesis</keyword>
<feature type="compositionally biased region" description="Polar residues" evidence="12">
    <location>
        <begin position="137"/>
        <end position="146"/>
    </location>
</feature>
<feature type="region of interest" description="Disordered" evidence="12">
    <location>
        <begin position="80"/>
        <end position="120"/>
    </location>
</feature>
<evidence type="ECO:0000256" key="12">
    <source>
        <dbReference type="SAM" id="MobiDB-lite"/>
    </source>
</evidence>
<dbReference type="InterPro" id="IPR009000">
    <property type="entry name" value="Transl_B-barrel_sf"/>
</dbReference>
<feature type="compositionally biased region" description="Basic and acidic residues" evidence="12">
    <location>
        <begin position="284"/>
        <end position="301"/>
    </location>
</feature>
<feature type="domain" description="Tr-type G" evidence="14">
    <location>
        <begin position="576"/>
        <end position="746"/>
    </location>
</feature>
<dbReference type="PROSITE" id="PS01176">
    <property type="entry name" value="IF2"/>
    <property type="match status" value="1"/>
</dbReference>
<dbReference type="InterPro" id="IPR006847">
    <property type="entry name" value="IF2_N"/>
</dbReference>
<dbReference type="CDD" id="cd01887">
    <property type="entry name" value="IF2_eIF5B"/>
    <property type="match status" value="1"/>
</dbReference>
<dbReference type="Pfam" id="PF03144">
    <property type="entry name" value="GTP_EFTU_D2"/>
    <property type="match status" value="1"/>
</dbReference>
<sequence>MIVRPWDGPLPAPRRCTRRWRRGAWPAGSTLIFFAWVACVGAGAAWTPRSRIPAARGGVRPSGHDTPCCGAFCREVHDPRRTRRRDEVKSGAVSPGRAEGSGWLEAGQSRMTNDKDRKAPLSLSSKGKLELRKSVETGQVRQSFSHGRSKVVQVEVRKSKKRPLTAAGGDPAAIQNASRGAATQDNGLTATELEGRRRALDEAARAAAEDAARRVREAEEAARRAREAEEEAKRKAIEDEARRKAEEEEAKRRAEEEAKRKAEEDGCRQGPSPRRAAPGGGRASLDRVRWGRVRGMGERPGPRPVGPRPGDGERQGPRPMGGDRQGPRPTGGDRQGPRPTGGDRQGPRPTAGDRPGPRPMGGDRPGPRPMGGDRPGPRPVGGDRPGPRPAATPVPDGARAVVPPPLSENPRTVGRRDDEDEEGRKKAARSGVAAPKAPPVKRGEQKRRGKLTISVALTGEERSERGRSVAALRRAKQKEKRKAEGNLPSERVVRDVIIPDTITVQELANRMAERGANVIKALMKMGVMATINQSIDADTAELVVSEFGHQARRVSESDVELGLVDATPDTDDDLVSRPPVVTVMGHVDHGKTSLLDAMRSTNVVSGEAGGITQHIGAYQVIRESGQRITFIDTPGHAAFTAMRARGARVTDIVVLVVAANDGIMPQTVEAIRHARAAGVPVVVAINKIDLPDANPDKVRQDLLQHELVVEDLGGDVLTVEVSAKKRLNLEKLEEAILLQAEVLDLKANPGRACQGVVIEAKVEKGRGSVATILVSRGTLKVGDIFVAGAEWGRVRALVDDRGARVVEATPAMPVEVLGFQGTPAAGDDFIVVEDENRAREVSEYRRRKEREAQQVKGARSTMEQMFERIQAGEAKELPVVIKADVQGSVEALVGTLEKLGNNDVKIRVLHAAVGGINESDVTLAKASDGLIVGFNVRANPQARDMARRDGVKIRYHSIIYAVADEVKALLSGMLDPTYKEHFIGYAQIREVFNITKVGRVAGCMVTEGVVKRGTKVRLLRDDVVVHEGTLSQLKRFKDDVREVREGYECGMSFENYNDIQVGDMIECIEVEQVAATL</sequence>
<feature type="binding site" evidence="9">
    <location>
        <begin position="686"/>
        <end position="689"/>
    </location>
    <ligand>
        <name>GTP</name>
        <dbReference type="ChEBI" id="CHEBI:37565"/>
    </ligand>
</feature>
<evidence type="ECO:0000256" key="4">
    <source>
        <dbReference type="ARBA" id="ARBA00022490"/>
    </source>
</evidence>
<dbReference type="SUPFAM" id="SSF52540">
    <property type="entry name" value="P-loop containing nucleoside triphosphate hydrolases"/>
    <property type="match status" value="1"/>
</dbReference>
<dbReference type="CDD" id="cd03702">
    <property type="entry name" value="IF2_mtIF2_II"/>
    <property type="match status" value="1"/>
</dbReference>
<dbReference type="InterPro" id="IPR036925">
    <property type="entry name" value="TIF_IF2_dom3_sf"/>
</dbReference>
<keyword evidence="4 9" id="KW-0963">Cytoplasm</keyword>
<gene>
    <name evidence="9 15" type="primary">infB</name>
    <name evidence="15" type="ORF">RSPPHO_00942</name>
</gene>
<protein>
    <recommendedName>
        <fullName evidence="3 9">Translation initiation factor IF-2</fullName>
    </recommendedName>
</protein>
<feature type="binding site" evidence="9">
    <location>
        <begin position="585"/>
        <end position="592"/>
    </location>
    <ligand>
        <name>GTP</name>
        <dbReference type="ChEBI" id="CHEBI:37565"/>
    </ligand>
</feature>
<comment type="similarity">
    <text evidence="2 9 10">Belongs to the TRAFAC class translation factor GTPase superfamily. Classic translation factor GTPase family. IF-2 subfamily.</text>
</comment>
<dbReference type="PANTHER" id="PTHR43381">
    <property type="entry name" value="TRANSLATION INITIATION FACTOR IF-2-RELATED"/>
    <property type="match status" value="1"/>
</dbReference>
<dbReference type="InterPro" id="IPR053905">
    <property type="entry name" value="EF-G-like_DII"/>
</dbReference>
<dbReference type="Gene3D" id="3.40.50.300">
    <property type="entry name" value="P-loop containing nucleotide triphosphate hydrolases"/>
    <property type="match status" value="1"/>
</dbReference>
<keyword evidence="13" id="KW-0472">Membrane</keyword>
<comment type="caution">
    <text evidence="9">Lacks conserved residue(s) required for the propagation of feature annotation.</text>
</comment>
<dbReference type="FunFam" id="2.40.30.10:FF:000008">
    <property type="entry name" value="Translation initiation factor IF-2"/>
    <property type="match status" value="1"/>
</dbReference>
<evidence type="ECO:0000256" key="5">
    <source>
        <dbReference type="ARBA" id="ARBA00022540"/>
    </source>
</evidence>
<evidence type="ECO:0000313" key="16">
    <source>
        <dbReference type="Proteomes" id="UP000033220"/>
    </source>
</evidence>
<feature type="region of interest" description="Disordered" evidence="12">
    <location>
        <begin position="215"/>
        <end position="486"/>
    </location>
</feature>
<comment type="subcellular location">
    <subcellularLocation>
        <location evidence="1 9 11">Cytoplasm</location>
    </subcellularLocation>
</comment>
<dbReference type="HAMAP" id="MF_00100_B">
    <property type="entry name" value="IF_2_B"/>
    <property type="match status" value="1"/>
</dbReference>
<keyword evidence="13" id="KW-1133">Transmembrane helix</keyword>
<evidence type="ECO:0000256" key="7">
    <source>
        <dbReference type="ARBA" id="ARBA00022917"/>
    </source>
</evidence>
<dbReference type="CDD" id="cd03692">
    <property type="entry name" value="mtIF2_IVc"/>
    <property type="match status" value="1"/>
</dbReference>
<feature type="binding site" evidence="9">
    <location>
        <begin position="632"/>
        <end position="636"/>
    </location>
    <ligand>
        <name>GTP</name>
        <dbReference type="ChEBI" id="CHEBI:37565"/>
    </ligand>
</feature>
<dbReference type="STRING" id="1150469.RSPPHO_00942"/>
<dbReference type="InterPro" id="IPR023115">
    <property type="entry name" value="TIF_IF2_dom3"/>
</dbReference>
<evidence type="ECO:0000256" key="10">
    <source>
        <dbReference type="RuleBase" id="RU000644"/>
    </source>
</evidence>
<evidence type="ECO:0000313" key="15">
    <source>
        <dbReference type="EMBL" id="CCG07568.1"/>
    </source>
</evidence>
<dbReference type="Pfam" id="PF11987">
    <property type="entry name" value="IF-2"/>
    <property type="match status" value="1"/>
</dbReference>
<dbReference type="GO" id="GO:0005525">
    <property type="term" value="F:GTP binding"/>
    <property type="evidence" value="ECO:0007669"/>
    <property type="project" value="UniProtKB-KW"/>
</dbReference>
<dbReference type="Proteomes" id="UP000033220">
    <property type="component" value="Chromosome DSM 122"/>
</dbReference>
<keyword evidence="5 9" id="KW-0396">Initiation factor</keyword>
<comment type="function">
    <text evidence="9 10">One of the essential components for the initiation of protein synthesis. Protects formylmethionyl-tRNA from spontaneous hydrolysis and promotes its binding to the 30S ribosomal subunits. Also involved in the hydrolysis of GTP during the formation of the 70S ribosomal complex.</text>
</comment>
<dbReference type="Pfam" id="PF22042">
    <property type="entry name" value="EF-G_D2"/>
    <property type="match status" value="1"/>
</dbReference>
<feature type="compositionally biased region" description="Basic and acidic residues" evidence="12">
    <location>
        <begin position="215"/>
        <end position="267"/>
    </location>
</feature>
<dbReference type="InterPro" id="IPR027417">
    <property type="entry name" value="P-loop_NTPase"/>
</dbReference>
<evidence type="ECO:0000256" key="2">
    <source>
        <dbReference type="ARBA" id="ARBA00007733"/>
    </source>
</evidence>
<keyword evidence="16" id="KW-1185">Reference proteome</keyword>
<dbReference type="AlphaFoldDB" id="H6SRN9"/>
<evidence type="ECO:0000256" key="6">
    <source>
        <dbReference type="ARBA" id="ARBA00022741"/>
    </source>
</evidence>